<evidence type="ECO:0000256" key="1">
    <source>
        <dbReference type="SAM" id="MobiDB-lite"/>
    </source>
</evidence>
<feature type="compositionally biased region" description="Low complexity" evidence="1">
    <location>
        <begin position="116"/>
        <end position="131"/>
    </location>
</feature>
<protein>
    <submittedName>
        <fullName evidence="2">Uncharacterized protein</fullName>
    </submittedName>
</protein>
<evidence type="ECO:0000313" key="2">
    <source>
        <dbReference type="EMBL" id="KAL2278848.1"/>
    </source>
</evidence>
<keyword evidence="3" id="KW-1185">Reference proteome</keyword>
<feature type="region of interest" description="Disordered" evidence="1">
    <location>
        <begin position="98"/>
        <end position="139"/>
    </location>
</feature>
<comment type="caution">
    <text evidence="2">The sequence shown here is derived from an EMBL/GenBank/DDBJ whole genome shotgun (WGS) entry which is preliminary data.</text>
</comment>
<accession>A0ABR4E8V9</accession>
<sequence>MLAGEARKRGLAYCNATENIWARATESTIMEKLLLLLSGSIGFAQIPKKINNSATTLEKTITAKNMTQVKKESRKARHTTNVATASLKTTVDLQPKVPVPETVLPSKPAITSNIRPTTTAAEPTTTPSTKPMASAAEDAQLPEKPIKAEAVKRKVEEVMEVSEGMPNKKPKLSPDRKRQEKQQQPLTMPASWAVDPYLSDSEEEVTGKPALSIRRNLQSTLDTGEINVFINDGVSLFSLAKPIGIVLPD</sequence>
<dbReference type="EMBL" id="JBAWTH010000082">
    <property type="protein sequence ID" value="KAL2278848.1"/>
    <property type="molecule type" value="Genomic_DNA"/>
</dbReference>
<dbReference type="Proteomes" id="UP001600888">
    <property type="component" value="Unassembled WGS sequence"/>
</dbReference>
<evidence type="ECO:0000313" key="3">
    <source>
        <dbReference type="Proteomes" id="UP001600888"/>
    </source>
</evidence>
<gene>
    <name evidence="2" type="ORF">FJTKL_14185</name>
</gene>
<name>A0ABR4E8V9_9PEZI</name>
<feature type="region of interest" description="Disordered" evidence="1">
    <location>
        <begin position="157"/>
        <end position="192"/>
    </location>
</feature>
<organism evidence="2 3">
    <name type="scientific">Diaporthe vaccinii</name>
    <dbReference type="NCBI Taxonomy" id="105482"/>
    <lineage>
        <taxon>Eukaryota</taxon>
        <taxon>Fungi</taxon>
        <taxon>Dikarya</taxon>
        <taxon>Ascomycota</taxon>
        <taxon>Pezizomycotina</taxon>
        <taxon>Sordariomycetes</taxon>
        <taxon>Sordariomycetidae</taxon>
        <taxon>Diaporthales</taxon>
        <taxon>Diaporthaceae</taxon>
        <taxon>Diaporthe</taxon>
        <taxon>Diaporthe eres species complex</taxon>
    </lineage>
</organism>
<proteinExistence type="predicted"/>
<feature type="compositionally biased region" description="Basic and acidic residues" evidence="1">
    <location>
        <begin position="172"/>
        <end position="181"/>
    </location>
</feature>
<reference evidence="2 3" key="1">
    <citation type="submission" date="2024-03" db="EMBL/GenBank/DDBJ databases">
        <title>A high-quality draft genome sequence of Diaporthe vaccinii, a causative agent of upright dieback and viscid rot disease in cranberry plants.</title>
        <authorList>
            <person name="Sarrasin M."/>
            <person name="Lang B.F."/>
            <person name="Burger G."/>
        </authorList>
    </citation>
    <scope>NUCLEOTIDE SEQUENCE [LARGE SCALE GENOMIC DNA]</scope>
    <source>
        <strain evidence="2 3">IS7</strain>
    </source>
</reference>